<gene>
    <name evidence="1" type="ORF">HUT08_02015</name>
</gene>
<evidence type="ECO:0000313" key="2">
    <source>
        <dbReference type="Proteomes" id="UP000509303"/>
    </source>
</evidence>
<protein>
    <submittedName>
        <fullName evidence="1">Uncharacterized protein</fullName>
    </submittedName>
</protein>
<dbReference type="AlphaFoldDB" id="A0A7H8N1Z9"/>
<reference evidence="1 2" key="1">
    <citation type="submission" date="2020-06" db="EMBL/GenBank/DDBJ databases">
        <title>Genome mining for natural products.</title>
        <authorList>
            <person name="Zhang B."/>
            <person name="Shi J."/>
            <person name="Ge H."/>
        </authorList>
    </citation>
    <scope>NUCLEOTIDE SEQUENCE [LARGE SCALE GENOMIC DNA]</scope>
    <source>
        <strain evidence="1 2">NA00687</strain>
    </source>
</reference>
<evidence type="ECO:0000313" key="1">
    <source>
        <dbReference type="EMBL" id="QKW48524.1"/>
    </source>
</evidence>
<accession>A0A7H8N1Z9</accession>
<dbReference type="RefSeq" id="WP_176160221.1">
    <property type="nucleotide sequence ID" value="NZ_CP054929.1"/>
</dbReference>
<keyword evidence="2" id="KW-1185">Reference proteome</keyword>
<proteinExistence type="predicted"/>
<dbReference type="EMBL" id="CP054929">
    <property type="protein sequence ID" value="QKW48524.1"/>
    <property type="molecule type" value="Genomic_DNA"/>
</dbReference>
<organism evidence="1 2">
    <name type="scientific">Streptomyces buecherae</name>
    <dbReference type="NCBI Taxonomy" id="2763006"/>
    <lineage>
        <taxon>Bacteria</taxon>
        <taxon>Bacillati</taxon>
        <taxon>Actinomycetota</taxon>
        <taxon>Actinomycetes</taxon>
        <taxon>Kitasatosporales</taxon>
        <taxon>Streptomycetaceae</taxon>
        <taxon>Streptomyces</taxon>
    </lineage>
</organism>
<dbReference type="Proteomes" id="UP000509303">
    <property type="component" value="Chromosome"/>
</dbReference>
<sequence length="168" mass="18853">MSTELRDMLDGLFFDKEMFALVNVAAAGRLDHPGGHRWRVRRLRWGAGWPFRKQAYTECLWHLWLACPTGHEGLLRLLLRHGRPAHGSVARIPSQVMLGIHDHLEHTDLELIVACVACRKHPIGEATRRLVAERRPARVVDALCEAAADSPFLAAFCAREGLRPTTPG</sequence>
<name>A0A7H8N1Z9_9ACTN</name>